<reference evidence="3" key="3">
    <citation type="submission" date="2015-06" db="UniProtKB">
        <authorList>
            <consortium name="EnsemblProtists"/>
        </authorList>
    </citation>
    <scope>IDENTIFICATION</scope>
</reference>
<dbReference type="PANTHER" id="PTHR35465:SF1">
    <property type="entry name" value="PHOSPHATIDYLINOSITOL-GLYCAN BIOSYNTHESIS CLASS X PROTEIN"/>
    <property type="match status" value="1"/>
</dbReference>
<protein>
    <submittedName>
        <fullName evidence="2 3">Uncharacterized protein</fullName>
    </submittedName>
</protein>
<feature type="signal peptide" evidence="1">
    <location>
        <begin position="1"/>
        <end position="25"/>
    </location>
</feature>
<evidence type="ECO:0000313" key="3">
    <source>
        <dbReference type="EnsemblProtists" id="EKX41834"/>
    </source>
</evidence>
<feature type="chain" id="PRO_5008770776" evidence="1">
    <location>
        <begin position="26"/>
        <end position="221"/>
    </location>
</feature>
<dbReference type="OMA" id="NIITFME"/>
<dbReference type="Proteomes" id="UP000011087">
    <property type="component" value="Unassembled WGS sequence"/>
</dbReference>
<gene>
    <name evidence="2" type="ORF">GUITHDRAFT_153771</name>
</gene>
<dbReference type="RefSeq" id="XP_005828814.1">
    <property type="nucleotide sequence ID" value="XM_005828757.1"/>
</dbReference>
<dbReference type="KEGG" id="gtt:GUITHDRAFT_153771"/>
<reference evidence="2 4" key="1">
    <citation type="journal article" date="2012" name="Nature">
        <title>Algal genomes reveal evolutionary mosaicism and the fate of nucleomorphs.</title>
        <authorList>
            <consortium name="DOE Joint Genome Institute"/>
            <person name="Curtis B.A."/>
            <person name="Tanifuji G."/>
            <person name="Burki F."/>
            <person name="Gruber A."/>
            <person name="Irimia M."/>
            <person name="Maruyama S."/>
            <person name="Arias M.C."/>
            <person name="Ball S.G."/>
            <person name="Gile G.H."/>
            <person name="Hirakawa Y."/>
            <person name="Hopkins J.F."/>
            <person name="Kuo A."/>
            <person name="Rensing S.A."/>
            <person name="Schmutz J."/>
            <person name="Symeonidi A."/>
            <person name="Elias M."/>
            <person name="Eveleigh R.J."/>
            <person name="Herman E.K."/>
            <person name="Klute M.J."/>
            <person name="Nakayama T."/>
            <person name="Obornik M."/>
            <person name="Reyes-Prieto A."/>
            <person name="Armbrust E.V."/>
            <person name="Aves S.J."/>
            <person name="Beiko R.G."/>
            <person name="Coutinho P."/>
            <person name="Dacks J.B."/>
            <person name="Durnford D.G."/>
            <person name="Fast N.M."/>
            <person name="Green B.R."/>
            <person name="Grisdale C.J."/>
            <person name="Hempel F."/>
            <person name="Henrissat B."/>
            <person name="Hoppner M.P."/>
            <person name="Ishida K."/>
            <person name="Kim E."/>
            <person name="Koreny L."/>
            <person name="Kroth P.G."/>
            <person name="Liu Y."/>
            <person name="Malik S.B."/>
            <person name="Maier U.G."/>
            <person name="McRose D."/>
            <person name="Mock T."/>
            <person name="Neilson J.A."/>
            <person name="Onodera N.T."/>
            <person name="Poole A.M."/>
            <person name="Pritham E.J."/>
            <person name="Richards T.A."/>
            <person name="Rocap G."/>
            <person name="Roy S.W."/>
            <person name="Sarai C."/>
            <person name="Schaack S."/>
            <person name="Shirato S."/>
            <person name="Slamovits C.H."/>
            <person name="Spencer D.F."/>
            <person name="Suzuki S."/>
            <person name="Worden A.Z."/>
            <person name="Zauner S."/>
            <person name="Barry K."/>
            <person name="Bell C."/>
            <person name="Bharti A.K."/>
            <person name="Crow J.A."/>
            <person name="Grimwood J."/>
            <person name="Kramer R."/>
            <person name="Lindquist E."/>
            <person name="Lucas S."/>
            <person name="Salamov A."/>
            <person name="McFadden G.I."/>
            <person name="Lane C.E."/>
            <person name="Keeling P.J."/>
            <person name="Gray M.W."/>
            <person name="Grigoriev I.V."/>
            <person name="Archibald J.M."/>
        </authorList>
    </citation>
    <scope>NUCLEOTIDE SEQUENCE</scope>
    <source>
        <strain evidence="2 4">CCMP2712</strain>
    </source>
</reference>
<name>L1J134_GUITC</name>
<dbReference type="EnsemblProtists" id="EKX41834">
    <property type="protein sequence ID" value="EKX41834"/>
    <property type="gene ID" value="GUITHDRAFT_153771"/>
</dbReference>
<reference evidence="4" key="2">
    <citation type="submission" date="2012-11" db="EMBL/GenBank/DDBJ databases">
        <authorList>
            <person name="Kuo A."/>
            <person name="Curtis B.A."/>
            <person name="Tanifuji G."/>
            <person name="Burki F."/>
            <person name="Gruber A."/>
            <person name="Irimia M."/>
            <person name="Maruyama S."/>
            <person name="Arias M.C."/>
            <person name="Ball S.G."/>
            <person name="Gile G.H."/>
            <person name="Hirakawa Y."/>
            <person name="Hopkins J.F."/>
            <person name="Rensing S.A."/>
            <person name="Schmutz J."/>
            <person name="Symeonidi A."/>
            <person name="Elias M."/>
            <person name="Eveleigh R.J."/>
            <person name="Herman E.K."/>
            <person name="Klute M.J."/>
            <person name="Nakayama T."/>
            <person name="Obornik M."/>
            <person name="Reyes-Prieto A."/>
            <person name="Armbrust E.V."/>
            <person name="Aves S.J."/>
            <person name="Beiko R.G."/>
            <person name="Coutinho P."/>
            <person name="Dacks J.B."/>
            <person name="Durnford D.G."/>
            <person name="Fast N.M."/>
            <person name="Green B.R."/>
            <person name="Grisdale C."/>
            <person name="Hempe F."/>
            <person name="Henrissat B."/>
            <person name="Hoppner M.P."/>
            <person name="Ishida K.-I."/>
            <person name="Kim E."/>
            <person name="Koreny L."/>
            <person name="Kroth P.G."/>
            <person name="Liu Y."/>
            <person name="Malik S.-B."/>
            <person name="Maier U.G."/>
            <person name="McRose D."/>
            <person name="Mock T."/>
            <person name="Neilson J.A."/>
            <person name="Onodera N.T."/>
            <person name="Poole A.M."/>
            <person name="Pritham E.J."/>
            <person name="Richards T.A."/>
            <person name="Rocap G."/>
            <person name="Roy S.W."/>
            <person name="Sarai C."/>
            <person name="Schaack S."/>
            <person name="Shirato S."/>
            <person name="Slamovits C.H."/>
            <person name="Spencer D.F."/>
            <person name="Suzuki S."/>
            <person name="Worden A.Z."/>
            <person name="Zauner S."/>
            <person name="Barry K."/>
            <person name="Bell C."/>
            <person name="Bharti A.K."/>
            <person name="Crow J.A."/>
            <person name="Grimwood J."/>
            <person name="Kramer R."/>
            <person name="Lindquist E."/>
            <person name="Lucas S."/>
            <person name="Salamov A."/>
            <person name="McFadden G.I."/>
            <person name="Lane C.E."/>
            <person name="Keeling P.J."/>
            <person name="Gray M.W."/>
            <person name="Grigoriev I.V."/>
            <person name="Archibald J.M."/>
        </authorList>
    </citation>
    <scope>NUCLEOTIDE SEQUENCE</scope>
    <source>
        <strain evidence="4">CCMP2712</strain>
    </source>
</reference>
<sequence>MMPVGTWWHRAGFFAVLCRNDPVLGINVWDNWDREYFGAVLSDIFYDSFSLCEDLLIPERPLDRQEIRLGEKKIYRLEQLRSLSSYEVKISYPATFPVSFYIELVDDERSQVRTGRRLLNTEKLEFSTPENVEEFSQHSRIAIEVDWHGITWKQNVTLGQIVYNIHLGRVFNGVPIESFPHIAAVLALVCFFVLATLRNELTWPFSFLISNARDENFKRQD</sequence>
<evidence type="ECO:0000256" key="1">
    <source>
        <dbReference type="SAM" id="SignalP"/>
    </source>
</evidence>
<dbReference type="PANTHER" id="PTHR35465">
    <property type="entry name" value="CAVEOLIN-1 PROTEIN"/>
    <property type="match status" value="1"/>
</dbReference>
<organism evidence="2">
    <name type="scientific">Guillardia theta (strain CCMP2712)</name>
    <name type="common">Cryptophyte</name>
    <dbReference type="NCBI Taxonomy" id="905079"/>
    <lineage>
        <taxon>Eukaryota</taxon>
        <taxon>Cryptophyceae</taxon>
        <taxon>Pyrenomonadales</taxon>
        <taxon>Geminigeraceae</taxon>
        <taxon>Guillardia</taxon>
    </lineage>
</organism>
<dbReference type="HOGENOM" id="CLU_1252710_0_0_1"/>
<keyword evidence="1" id="KW-0732">Signal</keyword>
<dbReference type="AlphaFoldDB" id="L1J134"/>
<proteinExistence type="predicted"/>
<accession>L1J134</accession>
<dbReference type="GeneID" id="17298422"/>
<keyword evidence="4" id="KW-1185">Reference proteome</keyword>
<dbReference type="PaxDb" id="55529-EKX41834"/>
<dbReference type="OrthoDB" id="3360032at2759"/>
<dbReference type="EMBL" id="JH993021">
    <property type="protein sequence ID" value="EKX41834.1"/>
    <property type="molecule type" value="Genomic_DNA"/>
</dbReference>
<evidence type="ECO:0000313" key="2">
    <source>
        <dbReference type="EMBL" id="EKX41834.1"/>
    </source>
</evidence>
<evidence type="ECO:0000313" key="4">
    <source>
        <dbReference type="Proteomes" id="UP000011087"/>
    </source>
</evidence>